<feature type="transmembrane region" description="Helical" evidence="1">
    <location>
        <begin position="76"/>
        <end position="96"/>
    </location>
</feature>
<dbReference type="AlphaFoldDB" id="A0A6I6GPC8"/>
<keyword evidence="1" id="KW-0472">Membrane</keyword>
<accession>A0A6I6GPC8</accession>
<organism evidence="3 4">
    <name type="scientific">Phnomibacter ginsenosidimutans</name>
    <dbReference type="NCBI Taxonomy" id="2676868"/>
    <lineage>
        <taxon>Bacteria</taxon>
        <taxon>Pseudomonadati</taxon>
        <taxon>Bacteroidota</taxon>
        <taxon>Chitinophagia</taxon>
        <taxon>Chitinophagales</taxon>
        <taxon>Chitinophagaceae</taxon>
        <taxon>Phnomibacter</taxon>
    </lineage>
</organism>
<dbReference type="EMBL" id="CP046566">
    <property type="protein sequence ID" value="QGW26939.1"/>
    <property type="molecule type" value="Genomic_DNA"/>
</dbReference>
<dbReference type="Proteomes" id="UP000426027">
    <property type="component" value="Chromosome"/>
</dbReference>
<dbReference type="RefSeq" id="WP_157476190.1">
    <property type="nucleotide sequence ID" value="NZ_CP046566.1"/>
</dbReference>
<keyword evidence="4" id="KW-1185">Reference proteome</keyword>
<evidence type="ECO:0000256" key="1">
    <source>
        <dbReference type="SAM" id="Phobius"/>
    </source>
</evidence>
<protein>
    <submittedName>
        <fullName evidence="3">DUF4339 domain-containing protein</fullName>
    </submittedName>
</protein>
<keyword evidence="1" id="KW-1133">Transmembrane helix</keyword>
<keyword evidence="1" id="KW-0812">Transmembrane</keyword>
<evidence type="ECO:0000313" key="4">
    <source>
        <dbReference type="Proteomes" id="UP000426027"/>
    </source>
</evidence>
<dbReference type="KEGG" id="fls:GLV81_01440"/>
<name>A0A6I6GPC8_9BACT</name>
<proteinExistence type="predicted"/>
<evidence type="ECO:0000313" key="3">
    <source>
        <dbReference type="EMBL" id="QGW26939.1"/>
    </source>
</evidence>
<evidence type="ECO:0000259" key="2">
    <source>
        <dbReference type="Pfam" id="PF14237"/>
    </source>
</evidence>
<feature type="transmembrane region" description="Helical" evidence="1">
    <location>
        <begin position="150"/>
        <end position="166"/>
    </location>
</feature>
<gene>
    <name evidence="3" type="ORF">GLV81_01440</name>
</gene>
<reference evidence="3 4" key="1">
    <citation type="submission" date="2019-11" db="EMBL/GenBank/DDBJ databases">
        <authorList>
            <person name="Im W.T."/>
        </authorList>
    </citation>
    <scope>NUCLEOTIDE SEQUENCE [LARGE SCALE GENOMIC DNA]</scope>
    <source>
        <strain evidence="3 4">SB-02</strain>
    </source>
</reference>
<dbReference type="InterPro" id="IPR025640">
    <property type="entry name" value="GYF_2"/>
</dbReference>
<sequence length="167" mass="19921">MAKYFIIKGRKKEGPFDFQELKQIRICEHDLVWRDGFTDWKSANEIEELRDLIEVHPPLTSKEKERVFIINEYRRALYFPFFIGLVFGAIAYFMLITKKPEQLSLNESNYFHATEGSYMQKVTRPFRAVFAYFSEKPMFFGTDENLPVELIKYSIADLILIYLLLFF</sequence>
<dbReference type="Pfam" id="PF14237">
    <property type="entry name" value="GYF_2"/>
    <property type="match status" value="1"/>
</dbReference>
<feature type="domain" description="GYF" evidence="2">
    <location>
        <begin position="4"/>
        <end position="49"/>
    </location>
</feature>